<feature type="transmembrane region" description="Helical" evidence="1">
    <location>
        <begin position="48"/>
        <end position="69"/>
    </location>
</feature>
<feature type="transmembrane region" description="Helical" evidence="1">
    <location>
        <begin position="102"/>
        <end position="124"/>
    </location>
</feature>
<evidence type="ECO:0000313" key="2">
    <source>
        <dbReference type="EMBL" id="QNR67384.1"/>
    </source>
</evidence>
<evidence type="ECO:0000313" key="3">
    <source>
        <dbReference type="Proteomes" id="UP000516384"/>
    </source>
</evidence>
<gene>
    <name evidence="2" type="ORF">IAQ67_27195</name>
</gene>
<accession>A0A7H0Y8H6</accession>
<dbReference type="EMBL" id="CP061172">
    <property type="protein sequence ID" value="QNR67384.1"/>
    <property type="molecule type" value="Genomic_DNA"/>
</dbReference>
<keyword evidence="1" id="KW-1133">Transmembrane helix</keyword>
<feature type="transmembrane region" description="Helical" evidence="1">
    <location>
        <begin position="212"/>
        <end position="232"/>
    </location>
</feature>
<dbReference type="Pfam" id="PF12730">
    <property type="entry name" value="ABC2_membrane_4"/>
    <property type="match status" value="1"/>
</dbReference>
<reference evidence="2 3" key="1">
    <citation type="submission" date="2020-09" db="EMBL/GenBank/DDBJ databases">
        <title>Characterization of Paenibacillus peoriae strain ZF390 with broad-spectrum antimicrobial activity as a potential biocontrol agent.</title>
        <authorList>
            <person name="Li L."/>
            <person name="Zhao Y."/>
            <person name="Li B."/>
            <person name="Xie X."/>
        </authorList>
    </citation>
    <scope>NUCLEOTIDE SEQUENCE [LARGE SCALE GENOMIC DNA]</scope>
    <source>
        <strain evidence="2 3">ZF390</strain>
    </source>
</reference>
<name>A0A7H0Y8H6_9BACL</name>
<keyword evidence="1" id="KW-0812">Transmembrane</keyword>
<feature type="transmembrane region" description="Helical" evidence="1">
    <location>
        <begin position="167"/>
        <end position="184"/>
    </location>
</feature>
<evidence type="ECO:0000256" key="1">
    <source>
        <dbReference type="SAM" id="Phobius"/>
    </source>
</evidence>
<sequence>MIRAELIKLKSSKAFLLSYIILLAVVLLEFATSAIFYRYSIDKRGWTYYFEGIVLFVNVAAGFISYYILTGHVFAREYQENTHLFMFTTPVTRVKFYFSKLIIIYGFIIVSLFLVLFLSALLGMSITDRPLTMAIWVYQIQVFAKMCVMHAMLIPIASFFAIRWKSIMVVVLVVCTAIFLNFIYKSEWYPWIVPYLLSPNERNVTIPTNVSIAWFSLSVTFLLGLFLSIWTYQRKE</sequence>
<organism evidence="2 3">
    <name type="scientific">Paenibacillus peoriae</name>
    <dbReference type="NCBI Taxonomy" id="59893"/>
    <lineage>
        <taxon>Bacteria</taxon>
        <taxon>Bacillati</taxon>
        <taxon>Bacillota</taxon>
        <taxon>Bacilli</taxon>
        <taxon>Bacillales</taxon>
        <taxon>Paenibacillaceae</taxon>
        <taxon>Paenibacillus</taxon>
    </lineage>
</organism>
<dbReference type="Proteomes" id="UP000516384">
    <property type="component" value="Chromosome"/>
</dbReference>
<proteinExistence type="predicted"/>
<dbReference type="AlphaFoldDB" id="A0A7H0Y8H6"/>
<feature type="transmembrane region" description="Helical" evidence="1">
    <location>
        <begin position="136"/>
        <end position="160"/>
    </location>
</feature>
<keyword evidence="1" id="KW-0472">Membrane</keyword>
<protein>
    <submittedName>
        <fullName evidence="2">ABC transporter permease</fullName>
    </submittedName>
</protein>
<feature type="transmembrane region" description="Helical" evidence="1">
    <location>
        <begin position="16"/>
        <end position="36"/>
    </location>
</feature>